<feature type="domain" description="KIND" evidence="3">
    <location>
        <begin position="136"/>
        <end position="316"/>
    </location>
</feature>
<organism evidence="4 5">
    <name type="scientific">Crotalus adamanteus</name>
    <name type="common">Eastern diamondback rattlesnake</name>
    <dbReference type="NCBI Taxonomy" id="8729"/>
    <lineage>
        <taxon>Eukaryota</taxon>
        <taxon>Metazoa</taxon>
        <taxon>Chordata</taxon>
        <taxon>Craniata</taxon>
        <taxon>Vertebrata</taxon>
        <taxon>Euteleostomi</taxon>
        <taxon>Lepidosauria</taxon>
        <taxon>Squamata</taxon>
        <taxon>Bifurcata</taxon>
        <taxon>Unidentata</taxon>
        <taxon>Episquamata</taxon>
        <taxon>Toxicofera</taxon>
        <taxon>Serpentes</taxon>
        <taxon>Colubroidea</taxon>
        <taxon>Viperidae</taxon>
        <taxon>Crotalinae</taxon>
        <taxon>Crotalus</taxon>
    </lineage>
</organism>
<dbReference type="FunFam" id="1.10.510.10:FF:000529">
    <property type="entry name" value="Kinase non-catalytic C-lobe domain-containing 1"/>
    <property type="match status" value="1"/>
</dbReference>
<dbReference type="EMBL" id="JAOTOJ010000005">
    <property type="protein sequence ID" value="KAK9400735.1"/>
    <property type="molecule type" value="Genomic_DNA"/>
</dbReference>
<dbReference type="GO" id="GO:0048814">
    <property type="term" value="P:regulation of dendrite morphogenesis"/>
    <property type="evidence" value="ECO:0007669"/>
    <property type="project" value="TreeGrafter"/>
</dbReference>
<sequence>MPRTLSATGPEQGGASLLGPHPAEGEAGLLPGAPPRSANTFVGRRREGKEGGAASKRRTPNSYRRTWGRAPLLRGGGGGGGSRRASGRWKFESSRVASCPGGAKEPSAAAAMDDFAEEESCDFDLLPALSEDEENVSLADVLSLQDSCLTEQAIWAICLECTLSLKNIVQSAIFQTLCITPDTLAFNTNGNVCFMEQISDDPEGAFVPPEIDETGNTFEAHLYSLGATLTAALEYTMETEADLEFSQDLYALLGQMQKENPKERPYVEVVISLCKEKLKFSSPSDICQALSAAGRKMLSIESCGTFQDSSDNMWEETLYESPSPYEERLDDTRTEAETRTPSPEDLMFARNENSSGTANRRKKEQKWVFLKHLLIQYGKPLKDYELWALCHECLLTLEKYTDYPAYLCLDSVAINHDGSITFVPYGNEESLDRFYLAPEAAEEGFITEKACIYCMAAILWRAARSNFPPDHKLVLPGQLKHFLLNMARSKPEDRPSLANAIKICRSYLLEQNISSKMILEVLAKMAFQDFRGEDSFNVSWPFQNESCSGNANLGFLPMRNESKLIAVEGPVPCQSPLNREKIMLPNAFTSSATHFKPIILHQNVNHKIDAITTPVIDCETMTRIASNIVQLIQEEFAFDKSQDNVAEALAIGKYIFTLKDLQYNTFCNAVSEKFCQLYWDEKLLANLYGAANDRTVVPERINEPQYLSKTFQSTPNTFLSGSEEAKVHVAGMDSDEKEVETQTLLVGMQMEGESLQTEN</sequence>
<dbReference type="SUPFAM" id="SSF56112">
    <property type="entry name" value="Protein kinase-like (PK-like)"/>
    <property type="match status" value="1"/>
</dbReference>
<evidence type="ECO:0000313" key="5">
    <source>
        <dbReference type="Proteomes" id="UP001474421"/>
    </source>
</evidence>
<feature type="compositionally biased region" description="Basic and acidic residues" evidence="2">
    <location>
        <begin position="325"/>
        <end position="338"/>
    </location>
</feature>
<evidence type="ECO:0000313" key="4">
    <source>
        <dbReference type="EMBL" id="KAK9400735.1"/>
    </source>
</evidence>
<dbReference type="Pfam" id="PF16474">
    <property type="entry name" value="KIND"/>
    <property type="match status" value="1"/>
</dbReference>
<dbReference type="GO" id="GO:0032045">
    <property type="term" value="C:guanyl-nucleotide exchange factor complex"/>
    <property type="evidence" value="ECO:0007669"/>
    <property type="project" value="TreeGrafter"/>
</dbReference>
<protein>
    <submittedName>
        <fullName evidence="4">Protein very KIND</fullName>
    </submittedName>
</protein>
<reference evidence="4 5" key="1">
    <citation type="journal article" date="2024" name="Proc. Natl. Acad. Sci. U.S.A.">
        <title>The genetic regulatory architecture and epigenomic basis for age-related changes in rattlesnake venom.</title>
        <authorList>
            <person name="Hogan M.P."/>
            <person name="Holding M.L."/>
            <person name="Nystrom G.S."/>
            <person name="Colston T.J."/>
            <person name="Bartlett D.A."/>
            <person name="Mason A.J."/>
            <person name="Ellsworth S.A."/>
            <person name="Rautsaw R.M."/>
            <person name="Lawrence K.C."/>
            <person name="Strickland J.L."/>
            <person name="He B."/>
            <person name="Fraser P."/>
            <person name="Margres M.J."/>
            <person name="Gilbert D.M."/>
            <person name="Gibbs H.L."/>
            <person name="Parkinson C.L."/>
            <person name="Rokyta D.R."/>
        </authorList>
    </citation>
    <scope>NUCLEOTIDE SEQUENCE [LARGE SCALE GENOMIC DNA]</scope>
    <source>
        <strain evidence="4">DRR0105</strain>
    </source>
</reference>
<feature type="domain" description="KIND" evidence="3">
    <location>
        <begin position="368"/>
        <end position="532"/>
    </location>
</feature>
<feature type="region of interest" description="Disordered" evidence="2">
    <location>
        <begin position="321"/>
        <end position="359"/>
    </location>
</feature>
<keyword evidence="1" id="KW-0677">Repeat</keyword>
<dbReference type="GO" id="GO:0030425">
    <property type="term" value="C:dendrite"/>
    <property type="evidence" value="ECO:0007669"/>
    <property type="project" value="TreeGrafter"/>
</dbReference>
<dbReference type="Proteomes" id="UP001474421">
    <property type="component" value="Unassembled WGS sequence"/>
</dbReference>
<dbReference type="GO" id="GO:0007264">
    <property type="term" value="P:small GTPase-mediated signal transduction"/>
    <property type="evidence" value="ECO:0007669"/>
    <property type="project" value="InterPro"/>
</dbReference>
<proteinExistence type="predicted"/>
<feature type="region of interest" description="Disordered" evidence="2">
    <location>
        <begin position="1"/>
        <end position="87"/>
    </location>
</feature>
<dbReference type="InterPro" id="IPR011019">
    <property type="entry name" value="KIND_dom"/>
</dbReference>
<dbReference type="InterPro" id="IPR029899">
    <property type="entry name" value="KNDC1"/>
</dbReference>
<dbReference type="PROSITE" id="PS51377">
    <property type="entry name" value="KIND"/>
    <property type="match status" value="2"/>
</dbReference>
<dbReference type="PANTHER" id="PTHR21560:SF0">
    <property type="entry name" value="KINASE NON-CATALYTIC C-LOBE DOMAIN-CONTAINING PROTEIN 1"/>
    <property type="match status" value="1"/>
</dbReference>
<dbReference type="SMART" id="SM00750">
    <property type="entry name" value="KIND"/>
    <property type="match status" value="2"/>
</dbReference>
<dbReference type="GO" id="GO:0005085">
    <property type="term" value="F:guanyl-nucleotide exchange factor activity"/>
    <property type="evidence" value="ECO:0007669"/>
    <property type="project" value="InterPro"/>
</dbReference>
<evidence type="ECO:0000259" key="3">
    <source>
        <dbReference type="PROSITE" id="PS51377"/>
    </source>
</evidence>
<evidence type="ECO:0000256" key="2">
    <source>
        <dbReference type="SAM" id="MobiDB-lite"/>
    </source>
</evidence>
<dbReference type="PANTHER" id="PTHR21560">
    <property type="entry name" value="VERY KIND PROTEIN"/>
    <property type="match status" value="1"/>
</dbReference>
<comment type="caution">
    <text evidence="4">The sequence shown here is derived from an EMBL/GenBank/DDBJ whole genome shotgun (WGS) entry which is preliminary data.</text>
</comment>
<dbReference type="Gene3D" id="1.10.510.10">
    <property type="entry name" value="Transferase(Phosphotransferase) domain 1"/>
    <property type="match status" value="2"/>
</dbReference>
<keyword evidence="5" id="KW-1185">Reference proteome</keyword>
<dbReference type="GO" id="GO:0043025">
    <property type="term" value="C:neuronal cell body"/>
    <property type="evidence" value="ECO:0007669"/>
    <property type="project" value="TreeGrafter"/>
</dbReference>
<evidence type="ECO:0000256" key="1">
    <source>
        <dbReference type="ARBA" id="ARBA00022737"/>
    </source>
</evidence>
<name>A0AAW1BF36_CROAD</name>
<dbReference type="InterPro" id="IPR011009">
    <property type="entry name" value="Kinase-like_dom_sf"/>
</dbReference>
<dbReference type="AlphaFoldDB" id="A0AAW1BF36"/>
<gene>
    <name evidence="4" type="ORF">NXF25_011449</name>
</gene>
<accession>A0AAW1BF36</accession>